<keyword evidence="3" id="KW-1185">Reference proteome</keyword>
<comment type="caution">
    <text evidence="2">The sequence shown here is derived from an EMBL/GenBank/DDBJ whole genome shotgun (WGS) entry which is preliminary data.</text>
</comment>
<keyword evidence="1" id="KW-0812">Transmembrane</keyword>
<feature type="transmembrane region" description="Helical" evidence="1">
    <location>
        <begin position="260"/>
        <end position="279"/>
    </location>
</feature>
<proteinExistence type="predicted"/>
<gene>
    <name evidence="2" type="ORF">ADL15_00470</name>
</gene>
<evidence type="ECO:0000313" key="3">
    <source>
        <dbReference type="Proteomes" id="UP000053244"/>
    </source>
</evidence>
<dbReference type="AlphaFoldDB" id="A0A0X3VCC6"/>
<dbReference type="RefSeq" id="WP_067683784.1">
    <property type="nucleotide sequence ID" value="NZ_LLZH01000001.1"/>
</dbReference>
<evidence type="ECO:0000256" key="1">
    <source>
        <dbReference type="SAM" id="Phobius"/>
    </source>
</evidence>
<organism evidence="2 3">
    <name type="scientific">Actinoplanes awajinensis subsp. mycoplanecinus</name>
    <dbReference type="NCBI Taxonomy" id="135947"/>
    <lineage>
        <taxon>Bacteria</taxon>
        <taxon>Bacillati</taxon>
        <taxon>Actinomycetota</taxon>
        <taxon>Actinomycetes</taxon>
        <taxon>Micromonosporales</taxon>
        <taxon>Micromonosporaceae</taxon>
        <taxon>Actinoplanes</taxon>
    </lineage>
</organism>
<keyword evidence="1" id="KW-1133">Transmembrane helix</keyword>
<dbReference type="OrthoDB" id="9880282at2"/>
<accession>A0A0X3VCC6</accession>
<feature type="transmembrane region" description="Helical" evidence="1">
    <location>
        <begin position="19"/>
        <end position="45"/>
    </location>
</feature>
<name>A0A0X3VCC6_9ACTN</name>
<evidence type="ECO:0000313" key="2">
    <source>
        <dbReference type="EMBL" id="KUL42395.1"/>
    </source>
</evidence>
<protein>
    <submittedName>
        <fullName evidence="2">Uncharacterized protein</fullName>
    </submittedName>
</protein>
<dbReference type="Proteomes" id="UP000053244">
    <property type="component" value="Unassembled WGS sequence"/>
</dbReference>
<sequence>MSILATDVQHTGHRAGHRILRWCAVAVVALTVAAVLAGCGAWLGWRDAGPLPSDQRAVAIAGEVLPGARVGGIERWDTIFGSDSSGDAPLLLGAFLGDDEYAGGSVLLPVDVPDVAEVRATLERTGWQILPDSGRWDLAGVAAEAYVTARRDDVEIAVYHDDLGFYQDDHWVAESGIVFWHPEPALVRPLALLGWGLGLLLGGWAALKVTARQSGRRPWRRSAWIGSALLALPTLAVTGELFAPAVVVPPDPPGALWEPYVLFPALVIAGTAAWARALVVRLRRAG</sequence>
<keyword evidence="1" id="KW-0472">Membrane</keyword>
<feature type="transmembrane region" description="Helical" evidence="1">
    <location>
        <begin position="190"/>
        <end position="211"/>
    </location>
</feature>
<feature type="transmembrane region" description="Helical" evidence="1">
    <location>
        <begin position="223"/>
        <end position="248"/>
    </location>
</feature>
<dbReference type="EMBL" id="LLZH01000001">
    <property type="protein sequence ID" value="KUL42395.1"/>
    <property type="molecule type" value="Genomic_DNA"/>
</dbReference>
<reference evidence="2 3" key="1">
    <citation type="submission" date="2015-10" db="EMBL/GenBank/DDBJ databases">
        <authorList>
            <person name="Gilbert D.G."/>
        </authorList>
    </citation>
    <scope>NUCLEOTIDE SEQUENCE [LARGE SCALE GENOMIC DNA]</scope>
    <source>
        <strain evidence="2 3">NRRL B-16712</strain>
    </source>
</reference>